<dbReference type="CDD" id="cd08939">
    <property type="entry name" value="KDSR-like_SDR_c"/>
    <property type="match status" value="1"/>
</dbReference>
<evidence type="ECO:0000256" key="8">
    <source>
        <dbReference type="ARBA" id="ARBA00023098"/>
    </source>
</evidence>
<evidence type="ECO:0000256" key="5">
    <source>
        <dbReference type="ARBA" id="ARBA00022857"/>
    </source>
</evidence>
<keyword evidence="15" id="KW-1185">Reference proteome</keyword>
<dbReference type="EC" id="1.1.1.102" evidence="9"/>
<feature type="coiled-coil region" evidence="11">
    <location>
        <begin position="78"/>
        <end position="105"/>
    </location>
</feature>
<dbReference type="EMBL" id="LR905543">
    <property type="protein sequence ID" value="CAD7253531.1"/>
    <property type="molecule type" value="Genomic_DNA"/>
</dbReference>
<dbReference type="Gene3D" id="3.40.50.720">
    <property type="entry name" value="NAD(P)-binding Rossmann-like Domain"/>
    <property type="match status" value="1"/>
</dbReference>
<reference evidence="14" key="1">
    <citation type="submission" date="2020-11" db="EMBL/GenBank/DDBJ databases">
        <authorList>
            <person name="Tran Van P."/>
        </authorList>
    </citation>
    <scope>NUCLEOTIDE SEQUENCE</scope>
</reference>
<protein>
    <recommendedName>
        <fullName evidence="9">3-dehydrosphinganine reductase</fullName>
        <ecNumber evidence="9">1.1.1.102</ecNumber>
    </recommendedName>
</protein>
<dbReference type="EMBL" id="CAJPEV010006026">
    <property type="protein sequence ID" value="CAG0903765.1"/>
    <property type="molecule type" value="Genomic_DNA"/>
</dbReference>
<dbReference type="FunFam" id="3.40.50.720:FF:000468">
    <property type="entry name" value="Short-chain dehydrogenase, putative"/>
    <property type="match status" value="1"/>
</dbReference>
<keyword evidence="7" id="KW-0560">Oxidoreductase</keyword>
<dbReference type="OrthoDB" id="37659at2759"/>
<evidence type="ECO:0000313" key="15">
    <source>
        <dbReference type="Proteomes" id="UP000677054"/>
    </source>
</evidence>
<evidence type="ECO:0000256" key="6">
    <source>
        <dbReference type="ARBA" id="ARBA00022919"/>
    </source>
</evidence>
<sequence length="364" mass="39572">MLEAGIVGAVISVTLILPILIVFLIFGLLIFILGFYLSKPSPSMDFSTLRRKHVMITGGSSGIGRSLALRAARMSANISLIARDLRKLEDTVEEVKKNMQNPLEQRVYVISADVSSDWEGLKEKLKAAENELGPVSYLINCAGFCISRVFEDLREKDFRSMMDVNFMGSVAVTRAVIEGMKEKREGHIVFLSSLAGVFGMYGFTGYSPSKFALKGFAEALAMEVKPWDIHVTLAMPPDTDTPGFAQEEMGKPEITKKISGTVDLKPCDEVAEAIFKDILARRFLSTCGSLLGEALTSVAVGMSPKDGPVRLLGQVTTRFVFGLGPLRIVTVAILHHFDRLVARGLEEAGTPSAQPGSSPVLRPS</sequence>
<keyword evidence="4" id="KW-0256">Endoplasmic reticulum</keyword>
<keyword evidence="5" id="KW-0521">NADP</keyword>
<evidence type="ECO:0000256" key="12">
    <source>
        <dbReference type="SAM" id="Phobius"/>
    </source>
</evidence>
<proteinExistence type="inferred from homology"/>
<comment type="pathway">
    <text evidence="2">Lipid metabolism; sphingolipid metabolism.</text>
</comment>
<evidence type="ECO:0000313" key="14">
    <source>
        <dbReference type="EMBL" id="CAD7253531.1"/>
    </source>
</evidence>
<dbReference type="Proteomes" id="UP000677054">
    <property type="component" value="Unassembled WGS sequence"/>
</dbReference>
<evidence type="ECO:0000256" key="1">
    <source>
        <dbReference type="ARBA" id="ARBA00004240"/>
    </source>
</evidence>
<feature type="domain" description="Ketoreductase" evidence="13">
    <location>
        <begin position="52"/>
        <end position="227"/>
    </location>
</feature>
<keyword evidence="8" id="KW-0443">Lipid metabolism</keyword>
<keyword evidence="11" id="KW-0175">Coiled coil</keyword>
<feature type="transmembrane region" description="Helical" evidence="12">
    <location>
        <begin position="188"/>
        <end position="206"/>
    </location>
</feature>
<dbReference type="PRINTS" id="PR00081">
    <property type="entry name" value="GDHRDH"/>
</dbReference>
<keyword evidence="12" id="KW-0812">Transmembrane</keyword>
<dbReference type="PANTHER" id="PTHR43550:SF3">
    <property type="entry name" value="3-KETODIHYDROSPHINGOSINE REDUCTASE"/>
    <property type="match status" value="1"/>
</dbReference>
<comment type="similarity">
    <text evidence="10">Belongs to the short-chain dehydrogenases/reductases (SDR) family.</text>
</comment>
<dbReference type="SUPFAM" id="SSF51735">
    <property type="entry name" value="NAD(P)-binding Rossmann-fold domains"/>
    <property type="match status" value="1"/>
</dbReference>
<keyword evidence="12" id="KW-1133">Transmembrane helix</keyword>
<dbReference type="AlphaFoldDB" id="A0A7R9AGK3"/>
<evidence type="ECO:0000256" key="3">
    <source>
        <dbReference type="ARBA" id="ARBA00004991"/>
    </source>
</evidence>
<evidence type="ECO:0000256" key="9">
    <source>
        <dbReference type="ARBA" id="ARBA00026112"/>
    </source>
</evidence>
<dbReference type="InterPro" id="IPR057326">
    <property type="entry name" value="KR_dom"/>
</dbReference>
<evidence type="ECO:0000259" key="13">
    <source>
        <dbReference type="SMART" id="SM00822"/>
    </source>
</evidence>
<dbReference type="GO" id="GO:0047560">
    <property type="term" value="F:3-dehydrosphinganine reductase activity"/>
    <property type="evidence" value="ECO:0007669"/>
    <property type="project" value="UniProtKB-EC"/>
</dbReference>
<dbReference type="InterPro" id="IPR002347">
    <property type="entry name" value="SDR_fam"/>
</dbReference>
<feature type="transmembrane region" description="Helical" evidence="12">
    <location>
        <begin position="6"/>
        <end position="37"/>
    </location>
</feature>
<comment type="pathway">
    <text evidence="3">Sphingolipid metabolism.</text>
</comment>
<accession>A0A7R9AGK3</accession>
<evidence type="ECO:0000256" key="11">
    <source>
        <dbReference type="SAM" id="Coils"/>
    </source>
</evidence>
<dbReference type="Pfam" id="PF00106">
    <property type="entry name" value="adh_short"/>
    <property type="match status" value="1"/>
</dbReference>
<dbReference type="GO" id="GO:0030148">
    <property type="term" value="P:sphingolipid biosynthetic process"/>
    <property type="evidence" value="ECO:0007669"/>
    <property type="project" value="InterPro"/>
</dbReference>
<organism evidence="14">
    <name type="scientific">Darwinula stevensoni</name>
    <dbReference type="NCBI Taxonomy" id="69355"/>
    <lineage>
        <taxon>Eukaryota</taxon>
        <taxon>Metazoa</taxon>
        <taxon>Ecdysozoa</taxon>
        <taxon>Arthropoda</taxon>
        <taxon>Crustacea</taxon>
        <taxon>Oligostraca</taxon>
        <taxon>Ostracoda</taxon>
        <taxon>Podocopa</taxon>
        <taxon>Podocopida</taxon>
        <taxon>Darwinulocopina</taxon>
        <taxon>Darwinuloidea</taxon>
        <taxon>Darwinulidae</taxon>
        <taxon>Darwinula</taxon>
    </lineage>
</organism>
<evidence type="ECO:0000256" key="4">
    <source>
        <dbReference type="ARBA" id="ARBA00022824"/>
    </source>
</evidence>
<comment type="subcellular location">
    <subcellularLocation>
        <location evidence="1">Endoplasmic reticulum</location>
    </subcellularLocation>
</comment>
<evidence type="ECO:0000256" key="2">
    <source>
        <dbReference type="ARBA" id="ARBA00004760"/>
    </source>
</evidence>
<dbReference type="GO" id="GO:0005789">
    <property type="term" value="C:endoplasmic reticulum membrane"/>
    <property type="evidence" value="ECO:0007669"/>
    <property type="project" value="TreeGrafter"/>
</dbReference>
<gene>
    <name evidence="14" type="ORF">DSTB1V02_LOCUS13280</name>
</gene>
<evidence type="ECO:0000256" key="7">
    <source>
        <dbReference type="ARBA" id="ARBA00023002"/>
    </source>
</evidence>
<name>A0A7R9AGK3_9CRUS</name>
<dbReference type="InterPro" id="IPR045022">
    <property type="entry name" value="KDSR-like"/>
</dbReference>
<dbReference type="GO" id="GO:0006666">
    <property type="term" value="P:3-keto-sphinganine metabolic process"/>
    <property type="evidence" value="ECO:0007669"/>
    <property type="project" value="InterPro"/>
</dbReference>
<evidence type="ECO:0000256" key="10">
    <source>
        <dbReference type="RuleBase" id="RU000363"/>
    </source>
</evidence>
<dbReference type="PANTHER" id="PTHR43550">
    <property type="entry name" value="3-KETODIHYDROSPHINGOSINE REDUCTASE"/>
    <property type="match status" value="1"/>
</dbReference>
<dbReference type="PRINTS" id="PR00080">
    <property type="entry name" value="SDRFAMILY"/>
</dbReference>
<keyword evidence="6" id="KW-0746">Sphingolipid metabolism</keyword>
<dbReference type="InterPro" id="IPR036291">
    <property type="entry name" value="NAD(P)-bd_dom_sf"/>
</dbReference>
<keyword evidence="12" id="KW-0472">Membrane</keyword>
<dbReference type="SMART" id="SM00822">
    <property type="entry name" value="PKS_KR"/>
    <property type="match status" value="1"/>
</dbReference>